<proteinExistence type="predicted"/>
<dbReference type="InterPro" id="IPR008900">
    <property type="entry name" value="Zot_N"/>
</dbReference>
<keyword evidence="2" id="KW-0472">Membrane</keyword>
<organism evidence="4 5">
    <name type="scientific">Aromatoleum toluvorans</name>
    <dbReference type="NCBI Taxonomy" id="92002"/>
    <lineage>
        <taxon>Bacteria</taxon>
        <taxon>Pseudomonadati</taxon>
        <taxon>Pseudomonadota</taxon>
        <taxon>Betaproteobacteria</taxon>
        <taxon>Rhodocyclales</taxon>
        <taxon>Rhodocyclaceae</taxon>
        <taxon>Aromatoleum</taxon>
    </lineage>
</organism>
<dbReference type="Pfam" id="PF05707">
    <property type="entry name" value="Zot"/>
    <property type="match status" value="1"/>
</dbReference>
<dbReference type="InterPro" id="IPR027417">
    <property type="entry name" value="P-loop_NTPase"/>
</dbReference>
<feature type="region of interest" description="Disordered" evidence="1">
    <location>
        <begin position="322"/>
        <end position="346"/>
    </location>
</feature>
<reference evidence="4 5" key="1">
    <citation type="submission" date="2019-12" db="EMBL/GenBank/DDBJ databases">
        <title>Comparative genomics gives insights into the taxonomy of the Azoarcus-Aromatoleum group and reveals separate origins of nif in the plant-associated Azoarcus and non-plant-associated Aromatoleum sub-groups.</title>
        <authorList>
            <person name="Lafos M."/>
            <person name="Maluk M."/>
            <person name="Batista M."/>
            <person name="Junghare M."/>
            <person name="Carmona M."/>
            <person name="Faoro H."/>
            <person name="Cruz L.M."/>
            <person name="Battistoni F."/>
            <person name="De Souza E."/>
            <person name="Pedrosa F."/>
            <person name="Chen W.-M."/>
            <person name="Poole P.S."/>
            <person name="Dixon R.A."/>
            <person name="James E.K."/>
        </authorList>
    </citation>
    <scope>NUCLEOTIDE SEQUENCE [LARGE SCALE GENOMIC DNA]</scope>
    <source>
        <strain evidence="4 5">Td21</strain>
    </source>
</reference>
<evidence type="ECO:0000313" key="4">
    <source>
        <dbReference type="EMBL" id="NMG45544.1"/>
    </source>
</evidence>
<comment type="caution">
    <text evidence="4">The sequence shown here is derived from an EMBL/GenBank/DDBJ whole genome shotgun (WGS) entry which is preliminary data.</text>
</comment>
<dbReference type="RefSeq" id="WP_169257383.1">
    <property type="nucleotide sequence ID" value="NZ_WTVN01000032.1"/>
</dbReference>
<evidence type="ECO:0000313" key="5">
    <source>
        <dbReference type="Proteomes" id="UP000623795"/>
    </source>
</evidence>
<evidence type="ECO:0000256" key="1">
    <source>
        <dbReference type="SAM" id="MobiDB-lite"/>
    </source>
</evidence>
<accession>A0ABX1Q1G9</accession>
<feature type="transmembrane region" description="Helical" evidence="2">
    <location>
        <begin position="184"/>
        <end position="206"/>
    </location>
</feature>
<feature type="domain" description="Zona occludens toxin N-terminal" evidence="3">
    <location>
        <begin position="1"/>
        <end position="174"/>
    </location>
</feature>
<dbReference type="Gene3D" id="3.40.50.300">
    <property type="entry name" value="P-loop containing nucleotide triphosphate hydrolases"/>
    <property type="match status" value="1"/>
</dbReference>
<feature type="compositionally biased region" description="Basic and acidic residues" evidence="1">
    <location>
        <begin position="327"/>
        <end position="346"/>
    </location>
</feature>
<keyword evidence="2" id="KW-0812">Transmembrane</keyword>
<dbReference type="Proteomes" id="UP000623795">
    <property type="component" value="Unassembled WGS sequence"/>
</dbReference>
<gene>
    <name evidence="4" type="ORF">GPA22_17660</name>
</gene>
<keyword evidence="5" id="KW-1185">Reference proteome</keyword>
<sequence>MIYLHTGLPGAGKTILTLKRILDRAKEENRAVYYHGIEILKPEMFPGWVELKDPTKWHELPDGAIFVHDEAQTVYRPRGTGAQVPEHVAKMETHRHQGHDLYFVTQHPMLVDANVRRLAGEHVHAVRPFGAKGATLHKWPQVKEHCDKSRSDSMSEIVAYPAELYGAYKSATIHTHKFKLPGRVWVLLLIPILLSACVWGFVKWFAGRDSVTVAPEKLTAGQNVAAVGSSGQGGGTVKTRAQWMEERIPRVQGLAHTAPAFDKVTSPDRAPYPAACVAMGKSCRCYTDQATILDTPDGLCRQIVDKGFFMEWDKDRGQRAQLAQQEARPDRRRALDGVEDQRSREDAARFALIGDGGTYAGMAPVGR</sequence>
<name>A0ABX1Q1G9_9RHOO</name>
<keyword evidence="2" id="KW-1133">Transmembrane helix</keyword>
<dbReference type="EMBL" id="WTVN01000032">
    <property type="protein sequence ID" value="NMG45544.1"/>
    <property type="molecule type" value="Genomic_DNA"/>
</dbReference>
<evidence type="ECO:0000259" key="3">
    <source>
        <dbReference type="Pfam" id="PF05707"/>
    </source>
</evidence>
<evidence type="ECO:0000256" key="2">
    <source>
        <dbReference type="SAM" id="Phobius"/>
    </source>
</evidence>
<protein>
    <submittedName>
        <fullName evidence="4">Zonular occludens toxin</fullName>
    </submittedName>
</protein>